<evidence type="ECO:0000259" key="4">
    <source>
        <dbReference type="PROSITE" id="PS50846"/>
    </source>
</evidence>
<dbReference type="Pfam" id="PF00403">
    <property type="entry name" value="HMA"/>
    <property type="match status" value="1"/>
</dbReference>
<organism evidence="5 6">
    <name type="scientific">Paeniroseomonas aquatica</name>
    <dbReference type="NCBI Taxonomy" id="373043"/>
    <lineage>
        <taxon>Bacteria</taxon>
        <taxon>Pseudomonadati</taxon>
        <taxon>Pseudomonadota</taxon>
        <taxon>Alphaproteobacteria</taxon>
        <taxon>Acetobacterales</taxon>
        <taxon>Acetobacteraceae</taxon>
        <taxon>Paeniroseomonas</taxon>
    </lineage>
</organism>
<dbReference type="CDD" id="cd00371">
    <property type="entry name" value="HMA"/>
    <property type="match status" value="1"/>
</dbReference>
<evidence type="ECO:0000256" key="1">
    <source>
        <dbReference type="ARBA" id="ARBA00022723"/>
    </source>
</evidence>
<evidence type="ECO:0000256" key="3">
    <source>
        <dbReference type="SAM" id="Phobius"/>
    </source>
</evidence>
<dbReference type="PROSITE" id="PS01047">
    <property type="entry name" value="HMA_1"/>
    <property type="match status" value="1"/>
</dbReference>
<feature type="region of interest" description="Disordered" evidence="2">
    <location>
        <begin position="84"/>
        <end position="103"/>
    </location>
</feature>
<keyword evidence="3" id="KW-0812">Transmembrane</keyword>
<keyword evidence="3" id="KW-1133">Transmembrane helix</keyword>
<feature type="transmembrane region" description="Helical" evidence="3">
    <location>
        <begin position="118"/>
        <end position="136"/>
    </location>
</feature>
<feature type="region of interest" description="Disordered" evidence="2">
    <location>
        <begin position="209"/>
        <end position="247"/>
    </location>
</feature>
<accession>A0ABT7ZZL0</accession>
<dbReference type="PROSITE" id="PS50846">
    <property type="entry name" value="HMA_2"/>
    <property type="match status" value="1"/>
</dbReference>
<dbReference type="Proteomes" id="UP001529369">
    <property type="component" value="Unassembled WGS sequence"/>
</dbReference>
<dbReference type="EMBL" id="JAUFPN010000006">
    <property type="protein sequence ID" value="MDN3562899.1"/>
    <property type="molecule type" value="Genomic_DNA"/>
</dbReference>
<reference evidence="6" key="1">
    <citation type="journal article" date="2019" name="Int. J. Syst. Evol. Microbiol.">
        <title>The Global Catalogue of Microorganisms (GCM) 10K type strain sequencing project: providing services to taxonomists for standard genome sequencing and annotation.</title>
        <authorList>
            <consortium name="The Broad Institute Genomics Platform"/>
            <consortium name="The Broad Institute Genome Sequencing Center for Infectious Disease"/>
            <person name="Wu L."/>
            <person name="Ma J."/>
        </authorList>
    </citation>
    <scope>NUCLEOTIDE SEQUENCE [LARGE SCALE GENOMIC DNA]</scope>
    <source>
        <strain evidence="6">CECT 7131</strain>
    </source>
</reference>
<evidence type="ECO:0000313" key="5">
    <source>
        <dbReference type="EMBL" id="MDN3562899.1"/>
    </source>
</evidence>
<protein>
    <submittedName>
        <fullName evidence="5">Cation transporter</fullName>
    </submittedName>
</protein>
<gene>
    <name evidence="5" type="ORF">QWZ14_00690</name>
</gene>
<name>A0ABT7ZZL0_9PROT</name>
<dbReference type="InterPro" id="IPR017969">
    <property type="entry name" value="Heavy-metal-associated_CS"/>
</dbReference>
<feature type="transmembrane region" description="Helical" evidence="3">
    <location>
        <begin position="142"/>
        <end position="161"/>
    </location>
</feature>
<evidence type="ECO:0000256" key="2">
    <source>
        <dbReference type="SAM" id="MobiDB-lite"/>
    </source>
</evidence>
<proteinExistence type="predicted"/>
<evidence type="ECO:0000313" key="6">
    <source>
        <dbReference type="Proteomes" id="UP001529369"/>
    </source>
</evidence>
<keyword evidence="3" id="KW-0472">Membrane</keyword>
<dbReference type="Gene3D" id="3.30.70.100">
    <property type="match status" value="1"/>
</dbReference>
<feature type="domain" description="HMA" evidence="4">
    <location>
        <begin position="5"/>
        <end position="71"/>
    </location>
</feature>
<comment type="caution">
    <text evidence="5">The sequence shown here is derived from an EMBL/GenBank/DDBJ whole genome shotgun (WGS) entry which is preliminary data.</text>
</comment>
<keyword evidence="1" id="KW-0479">Metal-binding</keyword>
<dbReference type="InterPro" id="IPR006121">
    <property type="entry name" value="HMA_dom"/>
</dbReference>
<dbReference type="InterPro" id="IPR036163">
    <property type="entry name" value="HMA_dom_sf"/>
</dbReference>
<sequence length="247" mass="26480">MGTVTKLSWRVEGMDCAGCVAKVTRAVERMPGVTEVQVNLMAERLSASLSLGETTPEAVAQQVATLGYTATPLADTFAPFVAKPPPDDHAGHGHAHGHHDDDPADAEKPWWITGKAKLVWLLGGLVLGAYALSLALPERLTYPLFLAATLVALVPFGRRAFALARAGSPFSIETLMVTAAVGTTVIGAADGCVTEFWVLPHSACRSDSQRRRRTVDLPQEATNSSRNSPRRWESMHWQPGSPVKSCS</sequence>
<dbReference type="RefSeq" id="WP_290314621.1">
    <property type="nucleotide sequence ID" value="NZ_JAUFPN010000006.1"/>
</dbReference>
<dbReference type="SUPFAM" id="SSF55008">
    <property type="entry name" value="HMA, heavy metal-associated domain"/>
    <property type="match status" value="1"/>
</dbReference>
<keyword evidence="6" id="KW-1185">Reference proteome</keyword>